<keyword evidence="4" id="KW-0227">DNA damage</keyword>
<evidence type="ECO:0000313" key="12">
    <source>
        <dbReference type="EMBL" id="CAD7451688.1"/>
    </source>
</evidence>
<feature type="region of interest" description="Disordered" evidence="10">
    <location>
        <begin position="209"/>
        <end position="250"/>
    </location>
</feature>
<keyword evidence="5" id="KW-0347">Helicase</keyword>
<keyword evidence="7" id="KW-0238">DNA-binding</keyword>
<keyword evidence="5" id="KW-0378">Hydrolase</keyword>
<reference evidence="12" key="1">
    <citation type="submission" date="2020-11" db="EMBL/GenBank/DDBJ databases">
        <authorList>
            <person name="Tran Van P."/>
        </authorList>
    </citation>
    <scope>NUCLEOTIDE SEQUENCE</scope>
</reference>
<keyword evidence="8" id="KW-0234">DNA repair</keyword>
<evidence type="ECO:0000256" key="6">
    <source>
        <dbReference type="ARBA" id="ARBA00022840"/>
    </source>
</evidence>
<dbReference type="InterPro" id="IPR058951">
    <property type="entry name" value="WHD_Rad26_CSB-like"/>
</dbReference>
<evidence type="ECO:0000256" key="8">
    <source>
        <dbReference type="ARBA" id="ARBA00023204"/>
    </source>
</evidence>
<keyword evidence="9" id="KW-0539">Nucleus</keyword>
<evidence type="ECO:0000256" key="10">
    <source>
        <dbReference type="SAM" id="MobiDB-lite"/>
    </source>
</evidence>
<evidence type="ECO:0000256" key="4">
    <source>
        <dbReference type="ARBA" id="ARBA00022763"/>
    </source>
</evidence>
<dbReference type="Pfam" id="PF25875">
    <property type="entry name" value="WHD_Rad26_CSB"/>
    <property type="match status" value="1"/>
</dbReference>
<feature type="compositionally biased region" description="Basic and acidic residues" evidence="10">
    <location>
        <begin position="1"/>
        <end position="11"/>
    </location>
</feature>
<dbReference type="CDD" id="cd22254">
    <property type="entry name" value="CSB_WHD"/>
    <property type="match status" value="1"/>
</dbReference>
<feature type="compositionally biased region" description="Basic and acidic residues" evidence="10">
    <location>
        <begin position="89"/>
        <end position="99"/>
    </location>
</feature>
<comment type="similarity">
    <text evidence="2">Belongs to the SNF2/RAD54 helicase family.</text>
</comment>
<evidence type="ECO:0000256" key="7">
    <source>
        <dbReference type="ARBA" id="ARBA00023125"/>
    </source>
</evidence>
<evidence type="ECO:0000256" key="3">
    <source>
        <dbReference type="ARBA" id="ARBA00022741"/>
    </source>
</evidence>
<protein>
    <recommendedName>
        <fullName evidence="11">Rad26/CSB-like winged helix DNA-binding domain-containing protein</fullName>
    </recommendedName>
</protein>
<dbReference type="EMBL" id="OD605969">
    <property type="protein sequence ID" value="CAD7451688.1"/>
    <property type="molecule type" value="Genomic_DNA"/>
</dbReference>
<evidence type="ECO:0000256" key="2">
    <source>
        <dbReference type="ARBA" id="ARBA00007025"/>
    </source>
</evidence>
<evidence type="ECO:0000259" key="11">
    <source>
        <dbReference type="Pfam" id="PF25875"/>
    </source>
</evidence>
<gene>
    <name evidence="12" type="ORF">TBIB3V08_LOCUS13956</name>
</gene>
<organism evidence="12">
    <name type="scientific">Timema bartmani</name>
    <dbReference type="NCBI Taxonomy" id="61472"/>
    <lineage>
        <taxon>Eukaryota</taxon>
        <taxon>Metazoa</taxon>
        <taxon>Ecdysozoa</taxon>
        <taxon>Arthropoda</taxon>
        <taxon>Hexapoda</taxon>
        <taxon>Insecta</taxon>
        <taxon>Pterygota</taxon>
        <taxon>Neoptera</taxon>
        <taxon>Polyneoptera</taxon>
        <taxon>Phasmatodea</taxon>
        <taxon>Timematodea</taxon>
        <taxon>Timematoidea</taxon>
        <taxon>Timematidae</taxon>
        <taxon>Timema</taxon>
    </lineage>
</organism>
<name>A0A7R9FG01_9NEOP</name>
<feature type="compositionally biased region" description="Polar residues" evidence="10">
    <location>
        <begin position="209"/>
        <end position="222"/>
    </location>
</feature>
<sequence>MSIDKSSDGPRRSTMSIDKSSDGPRRATTSIGKSSDKSRRATTSIDKSSDKSRRTTTSVDKSSDNSRRATTSVDKSSDKSRRATTSVDKSSDRWRRASHVDTGTDGQRRKKKRVGDMFEGKYVPYLVKQASVAKSEELNQSQDDYVLRKLFNKSGLQTALQHDTIMAGGHSDYMLVEGEAKRVAREAVKALKESRRQCYQADRGVPTWTGQSGALRPSSSSLPRFGRKKVTEDAKKPVSSATAPLGGTMSSEELLSRMRQRNRLLSPLSDQAESTCARSSDEHTELLTDIRNYVWYGGTTSGRATTAEIIQQFQERLPQGSSPLFKFLLQEVCEFHRLPSGEGVWQLRAEFKR</sequence>
<feature type="region of interest" description="Disordered" evidence="10">
    <location>
        <begin position="1"/>
        <end position="113"/>
    </location>
</feature>
<keyword evidence="6" id="KW-0067">ATP-binding</keyword>
<comment type="subcellular location">
    <subcellularLocation>
        <location evidence="1">Nucleus</location>
    </subcellularLocation>
</comment>
<accession>A0A7R9FG01</accession>
<keyword evidence="3" id="KW-0547">Nucleotide-binding</keyword>
<proteinExistence type="inferred from homology"/>
<evidence type="ECO:0000256" key="5">
    <source>
        <dbReference type="ARBA" id="ARBA00022806"/>
    </source>
</evidence>
<evidence type="ECO:0000256" key="9">
    <source>
        <dbReference type="ARBA" id="ARBA00023242"/>
    </source>
</evidence>
<feature type="domain" description="Rad26/CSB-like winged helix DNA-binding" evidence="11">
    <location>
        <begin position="285"/>
        <end position="352"/>
    </location>
</feature>
<evidence type="ECO:0000256" key="1">
    <source>
        <dbReference type="ARBA" id="ARBA00004123"/>
    </source>
</evidence>
<dbReference type="AlphaFoldDB" id="A0A7R9FG01"/>